<gene>
    <name evidence="1" type="ORF">L6E24_06130</name>
</gene>
<protein>
    <submittedName>
        <fullName evidence="1">Uncharacterized protein</fullName>
    </submittedName>
</protein>
<dbReference type="Proteomes" id="UP001060368">
    <property type="component" value="Chromosome"/>
</dbReference>
<dbReference type="RefSeq" id="WP_257743825.1">
    <property type="nucleotide sequence ID" value="NZ_CP096115.1"/>
</dbReference>
<proteinExistence type="predicted"/>
<dbReference type="GeneID" id="74307259"/>
<evidence type="ECO:0000313" key="2">
    <source>
        <dbReference type="Proteomes" id="UP001060368"/>
    </source>
</evidence>
<sequence>MTIILADHFINVSASGTTLTQENEEDNYLQKKEQIVIQNCTEMIQLTTGRIYQDV</sequence>
<dbReference type="KEGG" id="mend:L6E24_06130"/>
<organism evidence="1 2">
    <name type="scientific">Methanoplanus endosymbiosus</name>
    <dbReference type="NCBI Taxonomy" id="33865"/>
    <lineage>
        <taxon>Archaea</taxon>
        <taxon>Methanobacteriati</taxon>
        <taxon>Methanobacteriota</taxon>
        <taxon>Stenosarchaea group</taxon>
        <taxon>Methanomicrobia</taxon>
        <taxon>Methanomicrobiales</taxon>
        <taxon>Methanomicrobiaceae</taxon>
        <taxon>Methanoplanus</taxon>
    </lineage>
</organism>
<accession>A0A9E7TLF4</accession>
<dbReference type="AlphaFoldDB" id="A0A9E7TLF4"/>
<evidence type="ECO:0000313" key="1">
    <source>
        <dbReference type="EMBL" id="UUX93690.1"/>
    </source>
</evidence>
<reference evidence="1" key="1">
    <citation type="submission" date="2022-04" db="EMBL/GenBank/DDBJ databases">
        <title>Complete genome of Methanoplanus endosymbiosus DSM 3599.</title>
        <authorList>
            <person name="Chen S.-C."/>
            <person name="You Y.-T."/>
            <person name="Zhou Y.-Z."/>
            <person name="Lai M.-C."/>
        </authorList>
    </citation>
    <scope>NUCLEOTIDE SEQUENCE</scope>
    <source>
        <strain evidence="1">DSM 3599</strain>
    </source>
</reference>
<keyword evidence="2" id="KW-1185">Reference proteome</keyword>
<name>A0A9E7TLF4_9EURY</name>
<dbReference type="EMBL" id="CP096115">
    <property type="protein sequence ID" value="UUX93690.1"/>
    <property type="molecule type" value="Genomic_DNA"/>
</dbReference>